<gene>
    <name evidence="1" type="ORF">FHS12_001980</name>
</gene>
<dbReference type="Proteomes" id="UP000577707">
    <property type="component" value="Unassembled WGS sequence"/>
</dbReference>
<comment type="caution">
    <text evidence="1">The sequence shown here is derived from an EMBL/GenBank/DDBJ whole genome shotgun (WGS) entry which is preliminary data.</text>
</comment>
<organism evidence="1 2">
    <name type="scientific">Nocardioides albus</name>
    <dbReference type="NCBI Taxonomy" id="1841"/>
    <lineage>
        <taxon>Bacteria</taxon>
        <taxon>Bacillati</taxon>
        <taxon>Actinomycetota</taxon>
        <taxon>Actinomycetes</taxon>
        <taxon>Propionibacteriales</taxon>
        <taxon>Nocardioidaceae</taxon>
        <taxon>Nocardioides</taxon>
    </lineage>
</organism>
<evidence type="ECO:0000313" key="2">
    <source>
        <dbReference type="Proteomes" id="UP000577707"/>
    </source>
</evidence>
<dbReference type="AlphaFoldDB" id="A0A7W5F8A6"/>
<keyword evidence="2" id="KW-1185">Reference proteome</keyword>
<proteinExistence type="predicted"/>
<dbReference type="EMBL" id="JACHXG010000004">
    <property type="protein sequence ID" value="MBB3089034.1"/>
    <property type="molecule type" value="Genomic_DNA"/>
</dbReference>
<reference evidence="1 2" key="1">
    <citation type="submission" date="2020-08" db="EMBL/GenBank/DDBJ databases">
        <title>Genomic Encyclopedia of Type Strains, Phase III (KMG-III): the genomes of soil and plant-associated and newly described type strains.</title>
        <authorList>
            <person name="Whitman W."/>
        </authorList>
    </citation>
    <scope>NUCLEOTIDE SEQUENCE [LARGE SCALE GENOMIC DNA]</scope>
    <source>
        <strain evidence="1 2">CECT 3302</strain>
    </source>
</reference>
<accession>A0A7W5F8A6</accession>
<protein>
    <submittedName>
        <fullName evidence="1">Uncharacterized protein</fullName>
    </submittedName>
</protein>
<evidence type="ECO:0000313" key="1">
    <source>
        <dbReference type="EMBL" id="MBB3089034.1"/>
    </source>
</evidence>
<sequence>MVASRSARERKAAVEAGPLAKVKIDVGDDDQFVYKVTCTVCTVKGDRPWSTYRAGEDNGYMAAMDRWIFHLKEKHPDADAPCLVYLSAAQQRLHERRVAAESRG</sequence>
<dbReference type="RefSeq" id="WP_183544716.1">
    <property type="nucleotide sequence ID" value="NZ_BMQT01000002.1"/>
</dbReference>
<name>A0A7W5F8A6_9ACTN</name>